<dbReference type="EMBL" id="CACTIH010009462">
    <property type="protein sequence ID" value="CAA3031570.1"/>
    <property type="molecule type" value="Genomic_DNA"/>
</dbReference>
<feature type="region of interest" description="Disordered" evidence="1">
    <location>
        <begin position="61"/>
        <end position="93"/>
    </location>
</feature>
<name>A0A8S0VMJ6_OLEEU</name>
<evidence type="ECO:0000313" key="3">
    <source>
        <dbReference type="Proteomes" id="UP000594638"/>
    </source>
</evidence>
<evidence type="ECO:0000256" key="1">
    <source>
        <dbReference type="SAM" id="MobiDB-lite"/>
    </source>
</evidence>
<evidence type="ECO:0000313" key="2">
    <source>
        <dbReference type="EMBL" id="CAA3031570.1"/>
    </source>
</evidence>
<comment type="caution">
    <text evidence="2">The sequence shown here is derived from an EMBL/GenBank/DDBJ whole genome shotgun (WGS) entry which is preliminary data.</text>
</comment>
<proteinExistence type="predicted"/>
<dbReference type="Gramene" id="OE9A101395T1">
    <property type="protein sequence ID" value="OE9A101395C1"/>
    <property type="gene ID" value="OE9A101395"/>
</dbReference>
<sequence length="93" mass="9864">MLPAAKAVAMAYDAAAAPSKATLAAPHTFGNASCLYSSIDTRRLRRCAFLSTLHLRGYSDVDNVDGGGSGSHNKDRGGSDDFYVQSRSAIVRR</sequence>
<gene>
    <name evidence="2" type="ORF">OLEA9_A101395</name>
</gene>
<organism evidence="2 3">
    <name type="scientific">Olea europaea subsp. europaea</name>
    <dbReference type="NCBI Taxonomy" id="158383"/>
    <lineage>
        <taxon>Eukaryota</taxon>
        <taxon>Viridiplantae</taxon>
        <taxon>Streptophyta</taxon>
        <taxon>Embryophyta</taxon>
        <taxon>Tracheophyta</taxon>
        <taxon>Spermatophyta</taxon>
        <taxon>Magnoliopsida</taxon>
        <taxon>eudicotyledons</taxon>
        <taxon>Gunneridae</taxon>
        <taxon>Pentapetalae</taxon>
        <taxon>asterids</taxon>
        <taxon>lamiids</taxon>
        <taxon>Lamiales</taxon>
        <taxon>Oleaceae</taxon>
        <taxon>Oleeae</taxon>
        <taxon>Olea</taxon>
    </lineage>
</organism>
<dbReference type="AlphaFoldDB" id="A0A8S0VMJ6"/>
<accession>A0A8S0VMJ6</accession>
<reference evidence="2 3" key="1">
    <citation type="submission" date="2019-12" db="EMBL/GenBank/DDBJ databases">
        <authorList>
            <person name="Alioto T."/>
            <person name="Alioto T."/>
            <person name="Gomez Garrido J."/>
        </authorList>
    </citation>
    <scope>NUCLEOTIDE SEQUENCE [LARGE SCALE GENOMIC DNA]</scope>
</reference>
<keyword evidence="3" id="KW-1185">Reference proteome</keyword>
<dbReference type="Proteomes" id="UP000594638">
    <property type="component" value="Unassembled WGS sequence"/>
</dbReference>
<protein>
    <submittedName>
        <fullName evidence="2">Uncharacterized protein</fullName>
    </submittedName>
</protein>